<feature type="transmembrane region" description="Helical" evidence="1">
    <location>
        <begin position="87"/>
        <end position="104"/>
    </location>
</feature>
<feature type="transmembrane region" description="Helical" evidence="1">
    <location>
        <begin position="143"/>
        <end position="169"/>
    </location>
</feature>
<evidence type="ECO:0008006" key="4">
    <source>
        <dbReference type="Google" id="ProtNLM"/>
    </source>
</evidence>
<keyword evidence="1" id="KW-1133">Transmembrane helix</keyword>
<keyword evidence="1" id="KW-0812">Transmembrane</keyword>
<comment type="caution">
    <text evidence="2">The sequence shown here is derived from an EMBL/GenBank/DDBJ whole genome shotgun (WGS) entry which is preliminary data.</text>
</comment>
<feature type="transmembrane region" description="Helical" evidence="1">
    <location>
        <begin position="110"/>
        <end position="131"/>
    </location>
</feature>
<dbReference type="Proteomes" id="UP000177979">
    <property type="component" value="Unassembled WGS sequence"/>
</dbReference>
<keyword evidence="1" id="KW-0472">Membrane</keyword>
<organism evidence="2 3">
    <name type="scientific">Candidatus Collierbacteria bacterium RIFCSPHIGHO2_01_FULL_50_25</name>
    <dbReference type="NCBI Taxonomy" id="1817722"/>
    <lineage>
        <taxon>Bacteria</taxon>
        <taxon>Candidatus Collieribacteriota</taxon>
    </lineage>
</organism>
<proteinExistence type="predicted"/>
<evidence type="ECO:0000256" key="1">
    <source>
        <dbReference type="SAM" id="Phobius"/>
    </source>
</evidence>
<sequence>MAKKRKNDLELKSLAWAVSRVFDPVIEIPVLIATAMLYAMNSGWRFRYLVFLLVIDALLPAAYMLWGLAHKTISDWDMTKKDERKGLYVFTVLAHLFGVVYAYMLGKDELAEILFVFWGLAVVFAVVTLFWKISVHAGVNGAALAFFNHFWGWDNYWWLLIVLLLVLWARVEIKKHTWSQVLIGATTAIVIVELGLRLVGM</sequence>
<feature type="transmembrane region" description="Helical" evidence="1">
    <location>
        <begin position="46"/>
        <end position="66"/>
    </location>
</feature>
<dbReference type="STRING" id="1817722.A2703_04150"/>
<gene>
    <name evidence="2" type="ORF">A2703_04150</name>
</gene>
<reference evidence="2 3" key="1">
    <citation type="journal article" date="2016" name="Nat. Commun.">
        <title>Thousands of microbial genomes shed light on interconnected biogeochemical processes in an aquifer system.</title>
        <authorList>
            <person name="Anantharaman K."/>
            <person name="Brown C.T."/>
            <person name="Hug L.A."/>
            <person name="Sharon I."/>
            <person name="Castelle C.J."/>
            <person name="Probst A.J."/>
            <person name="Thomas B.C."/>
            <person name="Singh A."/>
            <person name="Wilkins M.J."/>
            <person name="Karaoz U."/>
            <person name="Brodie E.L."/>
            <person name="Williams K.H."/>
            <person name="Hubbard S.S."/>
            <person name="Banfield J.F."/>
        </authorList>
    </citation>
    <scope>NUCLEOTIDE SEQUENCE [LARGE SCALE GENOMIC DNA]</scope>
</reference>
<evidence type="ECO:0000313" key="3">
    <source>
        <dbReference type="Proteomes" id="UP000177979"/>
    </source>
</evidence>
<dbReference type="EMBL" id="MFAG01000003">
    <property type="protein sequence ID" value="OGD72443.1"/>
    <property type="molecule type" value="Genomic_DNA"/>
</dbReference>
<evidence type="ECO:0000313" key="2">
    <source>
        <dbReference type="EMBL" id="OGD72443.1"/>
    </source>
</evidence>
<feature type="transmembrane region" description="Helical" evidence="1">
    <location>
        <begin position="181"/>
        <end position="199"/>
    </location>
</feature>
<accession>A0A1F5EYG7</accession>
<dbReference type="AlphaFoldDB" id="A0A1F5EYG7"/>
<protein>
    <recommendedName>
        <fullName evidence="4">Phosphatidic acid phosphatase type 2/haloperoxidase domain-containing protein</fullName>
    </recommendedName>
</protein>
<name>A0A1F5EYG7_9BACT</name>